<proteinExistence type="predicted"/>
<dbReference type="Proteomes" id="UP000800036">
    <property type="component" value="Unassembled WGS sequence"/>
</dbReference>
<evidence type="ECO:0000256" key="1">
    <source>
        <dbReference type="SAM" id="MobiDB-lite"/>
    </source>
</evidence>
<dbReference type="OrthoDB" id="3774077at2759"/>
<accession>A0A6A5VJ36</accession>
<evidence type="ECO:0000313" key="2">
    <source>
        <dbReference type="EMBL" id="KAF1976449.1"/>
    </source>
</evidence>
<dbReference type="EMBL" id="ML976666">
    <property type="protein sequence ID" value="KAF1976449.1"/>
    <property type="molecule type" value="Genomic_DNA"/>
</dbReference>
<protein>
    <submittedName>
        <fullName evidence="2">Uncharacterized protein</fullName>
    </submittedName>
</protein>
<organism evidence="2 3">
    <name type="scientific">Bimuria novae-zelandiae CBS 107.79</name>
    <dbReference type="NCBI Taxonomy" id="1447943"/>
    <lineage>
        <taxon>Eukaryota</taxon>
        <taxon>Fungi</taxon>
        <taxon>Dikarya</taxon>
        <taxon>Ascomycota</taxon>
        <taxon>Pezizomycotina</taxon>
        <taxon>Dothideomycetes</taxon>
        <taxon>Pleosporomycetidae</taxon>
        <taxon>Pleosporales</taxon>
        <taxon>Massarineae</taxon>
        <taxon>Didymosphaeriaceae</taxon>
        <taxon>Bimuria</taxon>
    </lineage>
</organism>
<feature type="region of interest" description="Disordered" evidence="1">
    <location>
        <begin position="124"/>
        <end position="160"/>
    </location>
</feature>
<gene>
    <name evidence="2" type="ORF">BU23DRAFT_596882</name>
</gene>
<name>A0A6A5VJ36_9PLEO</name>
<sequence length="357" mass="39688">MDNDERNTLIQLVEQHFNTLSRGPYSTNKAKQAIPQGSIEELLLGQSELAWRAYFAAKKAAKSTHRRIGQAELARLLDVLENQPIDEQSAFAQELALRMHSTISQFVEGNGHTSVRTGAKRRCTAQGPFSQSNEPQVLGPTSKSPASTSPITTAATNSSRTVYINPEHCASEQMDNNPIAQDGLHTGASLKESTKLFPLEFMHAIQRTPNSRHPESLVADISMFLQEGFIRDHFGCQMEIGVAKEKVPLYAKKLFRTEVEIKDGVRYIHPQGGCGKIEPDPSIKLRACSRDAITDVFGAEVDLAFSASPIYQREEKEVRVYTDGVSMTISNREEEAGKITLFLGEWHAINIKKKLYT</sequence>
<evidence type="ECO:0000313" key="3">
    <source>
        <dbReference type="Proteomes" id="UP000800036"/>
    </source>
</evidence>
<feature type="compositionally biased region" description="Low complexity" evidence="1">
    <location>
        <begin position="140"/>
        <end position="159"/>
    </location>
</feature>
<dbReference type="AlphaFoldDB" id="A0A6A5VJ36"/>
<keyword evidence="3" id="KW-1185">Reference proteome</keyword>
<reference evidence="2" key="1">
    <citation type="journal article" date="2020" name="Stud. Mycol.">
        <title>101 Dothideomycetes genomes: a test case for predicting lifestyles and emergence of pathogens.</title>
        <authorList>
            <person name="Haridas S."/>
            <person name="Albert R."/>
            <person name="Binder M."/>
            <person name="Bloem J."/>
            <person name="Labutti K."/>
            <person name="Salamov A."/>
            <person name="Andreopoulos B."/>
            <person name="Baker S."/>
            <person name="Barry K."/>
            <person name="Bills G."/>
            <person name="Bluhm B."/>
            <person name="Cannon C."/>
            <person name="Castanera R."/>
            <person name="Culley D."/>
            <person name="Daum C."/>
            <person name="Ezra D."/>
            <person name="Gonzalez J."/>
            <person name="Henrissat B."/>
            <person name="Kuo A."/>
            <person name="Liang C."/>
            <person name="Lipzen A."/>
            <person name="Lutzoni F."/>
            <person name="Magnuson J."/>
            <person name="Mondo S."/>
            <person name="Nolan M."/>
            <person name="Ohm R."/>
            <person name="Pangilinan J."/>
            <person name="Park H.-J."/>
            <person name="Ramirez L."/>
            <person name="Alfaro M."/>
            <person name="Sun H."/>
            <person name="Tritt A."/>
            <person name="Yoshinaga Y."/>
            <person name="Zwiers L.-H."/>
            <person name="Turgeon B."/>
            <person name="Goodwin S."/>
            <person name="Spatafora J."/>
            <person name="Crous P."/>
            <person name="Grigoriev I."/>
        </authorList>
    </citation>
    <scope>NUCLEOTIDE SEQUENCE</scope>
    <source>
        <strain evidence="2">CBS 107.79</strain>
    </source>
</reference>